<dbReference type="Gene3D" id="2.20.28.270">
    <property type="entry name" value="RNA polymerase-binding protein A"/>
    <property type="match status" value="1"/>
</dbReference>
<feature type="region of interest" description="Disordered" evidence="3">
    <location>
        <begin position="1"/>
        <end position="28"/>
    </location>
</feature>
<evidence type="ECO:0000313" key="4">
    <source>
        <dbReference type="EMBL" id="MFD0802510.1"/>
    </source>
</evidence>
<sequence length="129" mass="14061">MEYSVGSGSAIRGSRVGAGPMGEAERGEAAPRVRVPFYCANKHEVVPSFANEAAVPEEWDCPRCGFPAGKDPQNPPAPPRTEPYKTHLAYVKERRSEEEGKLILDEALAKLRAERAEVEAHMKANANSN</sequence>
<accession>A0ABW3BHH5</accession>
<comment type="caution">
    <text evidence="4">The sequence shown here is derived from an EMBL/GenBank/DDBJ whole genome shotgun (WGS) entry which is preliminary data.</text>
</comment>
<dbReference type="InterPro" id="IPR038638">
    <property type="entry name" value="RbpA_sf"/>
</dbReference>
<comment type="function">
    <text evidence="2">Binds to RNA polymerase (RNAP), stimulating transcription from principal, but not alternative sigma factor promoters.</text>
</comment>
<comment type="similarity">
    <text evidence="2">Belongs to the RNA polymerase-binding protein RbpA family.</text>
</comment>
<gene>
    <name evidence="2" type="primary">rbpA</name>
    <name evidence="4" type="ORF">ACFQZU_14455</name>
</gene>
<feature type="binding site" evidence="2">
    <location>
        <position position="64"/>
    </location>
    <ligand>
        <name>Zn(2+)</name>
        <dbReference type="ChEBI" id="CHEBI:29105"/>
    </ligand>
</feature>
<feature type="binding site" evidence="2">
    <location>
        <position position="39"/>
    </location>
    <ligand>
        <name>Zn(2+)</name>
        <dbReference type="ChEBI" id="CHEBI:29105"/>
    </ligand>
</feature>
<reference evidence="5" key="1">
    <citation type="journal article" date="2019" name="Int. J. Syst. Evol. Microbiol.">
        <title>The Global Catalogue of Microorganisms (GCM) 10K type strain sequencing project: providing services to taxonomists for standard genome sequencing and annotation.</title>
        <authorList>
            <consortium name="The Broad Institute Genomics Platform"/>
            <consortium name="The Broad Institute Genome Sequencing Center for Infectious Disease"/>
            <person name="Wu L."/>
            <person name="Ma J."/>
        </authorList>
    </citation>
    <scope>NUCLEOTIDE SEQUENCE [LARGE SCALE GENOMIC DNA]</scope>
    <source>
        <strain evidence="5">CCUG 63369</strain>
    </source>
</reference>
<dbReference type="PROSITE" id="PS00202">
    <property type="entry name" value="RUBREDOXIN"/>
    <property type="match status" value="1"/>
</dbReference>
<evidence type="ECO:0000256" key="1">
    <source>
        <dbReference type="ARBA" id="ARBA00022723"/>
    </source>
</evidence>
<keyword evidence="2" id="KW-0805">Transcription regulation</keyword>
<dbReference type="HAMAP" id="MF_01483">
    <property type="entry name" value="RbpA"/>
    <property type="match status" value="1"/>
</dbReference>
<protein>
    <recommendedName>
        <fullName evidence="2">RNA polymerase-binding protein RbpA</fullName>
    </recommendedName>
</protein>
<keyword evidence="5" id="KW-1185">Reference proteome</keyword>
<dbReference type="EMBL" id="JBHTHR010000494">
    <property type="protein sequence ID" value="MFD0802510.1"/>
    <property type="molecule type" value="Genomic_DNA"/>
</dbReference>
<evidence type="ECO:0000313" key="5">
    <source>
        <dbReference type="Proteomes" id="UP001596956"/>
    </source>
</evidence>
<comment type="cofactor">
    <cofactor evidence="2">
        <name>Zn(2+)</name>
        <dbReference type="ChEBI" id="CHEBI:29105"/>
    </cofactor>
    <text evidence="2">Bind 1 Zn(2+) per subunit.</text>
</comment>
<keyword evidence="1 2" id="KW-0479">Metal-binding</keyword>
<evidence type="ECO:0000256" key="2">
    <source>
        <dbReference type="HAMAP-Rule" id="MF_01483"/>
    </source>
</evidence>
<proteinExistence type="inferred from homology"/>
<organism evidence="4 5">
    <name type="scientific">Streptomonospora algeriensis</name>
    <dbReference type="NCBI Taxonomy" id="995084"/>
    <lineage>
        <taxon>Bacteria</taxon>
        <taxon>Bacillati</taxon>
        <taxon>Actinomycetota</taxon>
        <taxon>Actinomycetes</taxon>
        <taxon>Streptosporangiales</taxon>
        <taxon>Nocardiopsidaceae</taxon>
        <taxon>Streptomonospora</taxon>
    </lineage>
</organism>
<dbReference type="InterPro" id="IPR018527">
    <property type="entry name" value="Rubredoxin_Fe_BS"/>
</dbReference>
<keyword evidence="2" id="KW-0804">Transcription</keyword>
<evidence type="ECO:0000256" key="3">
    <source>
        <dbReference type="SAM" id="MobiDB-lite"/>
    </source>
</evidence>
<feature type="binding site" evidence="2">
    <location>
        <position position="61"/>
    </location>
    <ligand>
        <name>Zn(2+)</name>
        <dbReference type="ChEBI" id="CHEBI:29105"/>
    </ligand>
</feature>
<feature type="binding site" evidence="2">
    <location>
        <position position="43"/>
    </location>
    <ligand>
        <name>Zn(2+)</name>
        <dbReference type="ChEBI" id="CHEBI:29105"/>
    </ligand>
</feature>
<dbReference type="Proteomes" id="UP001596956">
    <property type="component" value="Unassembled WGS sequence"/>
</dbReference>
<name>A0ABW3BHH5_9ACTN</name>
<keyword evidence="2" id="KW-0862">Zinc</keyword>
<dbReference type="InterPro" id="IPR025182">
    <property type="entry name" value="RNApol-bd_RbpA"/>
</dbReference>
<dbReference type="Pfam" id="PF13397">
    <property type="entry name" value="RbpA"/>
    <property type="match status" value="1"/>
</dbReference>
<comment type="subunit">
    <text evidence="2">Forms a complex with the RNAP catalytic core and with free principal sigma factors.</text>
</comment>